<evidence type="ECO:0000256" key="7">
    <source>
        <dbReference type="ARBA" id="ARBA00023204"/>
    </source>
</evidence>
<dbReference type="GO" id="GO:0090656">
    <property type="term" value="P:t-circle formation"/>
    <property type="evidence" value="ECO:0007669"/>
    <property type="project" value="TreeGrafter"/>
</dbReference>
<dbReference type="InterPro" id="IPR016467">
    <property type="entry name" value="DNA_recomb/repair_RecA-like"/>
</dbReference>
<keyword evidence="4" id="KW-0067">ATP-binding</keyword>
<keyword evidence="6" id="KW-0233">DNA recombination</keyword>
<dbReference type="GO" id="GO:0000400">
    <property type="term" value="F:four-way junction DNA binding"/>
    <property type="evidence" value="ECO:0007669"/>
    <property type="project" value="TreeGrafter"/>
</dbReference>
<evidence type="ECO:0000259" key="10">
    <source>
        <dbReference type="PROSITE" id="PS50162"/>
    </source>
</evidence>
<evidence type="ECO:0000256" key="9">
    <source>
        <dbReference type="PIRNR" id="PIRNR005856"/>
    </source>
</evidence>
<evidence type="ECO:0000313" key="11">
    <source>
        <dbReference type="Ensembl" id="ENSPKIP00000027271.1"/>
    </source>
</evidence>
<dbReference type="GO" id="GO:0005657">
    <property type="term" value="C:replication fork"/>
    <property type="evidence" value="ECO:0007669"/>
    <property type="project" value="TreeGrafter"/>
</dbReference>
<reference evidence="11" key="2">
    <citation type="submission" date="2025-09" db="UniProtKB">
        <authorList>
            <consortium name="Ensembl"/>
        </authorList>
    </citation>
    <scope>IDENTIFICATION</scope>
</reference>
<keyword evidence="12" id="KW-1185">Reference proteome</keyword>
<dbReference type="STRING" id="1676925.ENSPKIP00000027271"/>
<evidence type="ECO:0000256" key="5">
    <source>
        <dbReference type="ARBA" id="ARBA00023125"/>
    </source>
</evidence>
<reference evidence="11" key="1">
    <citation type="submission" date="2025-08" db="UniProtKB">
        <authorList>
            <consortium name="Ensembl"/>
        </authorList>
    </citation>
    <scope>IDENTIFICATION</scope>
</reference>
<evidence type="ECO:0000256" key="6">
    <source>
        <dbReference type="ARBA" id="ARBA00023172"/>
    </source>
</evidence>
<dbReference type="RefSeq" id="XP_023649050.1">
    <property type="nucleotide sequence ID" value="XM_023793282.2"/>
</dbReference>
<evidence type="ECO:0000256" key="2">
    <source>
        <dbReference type="ARBA" id="ARBA00022741"/>
    </source>
</evidence>
<dbReference type="GO" id="GO:0000722">
    <property type="term" value="P:telomere maintenance via recombination"/>
    <property type="evidence" value="ECO:0007669"/>
    <property type="project" value="TreeGrafter"/>
</dbReference>
<dbReference type="CDD" id="cd19491">
    <property type="entry name" value="XRCC3"/>
    <property type="match status" value="1"/>
</dbReference>
<dbReference type="InterPro" id="IPR027417">
    <property type="entry name" value="P-loop_NTPase"/>
</dbReference>
<evidence type="ECO:0000313" key="12">
    <source>
        <dbReference type="Proteomes" id="UP000261540"/>
    </source>
</evidence>
<dbReference type="RefSeq" id="XP_023649051.1">
    <property type="nucleotide sequence ID" value="XM_023793283.2"/>
</dbReference>
<dbReference type="CTD" id="7517"/>
<dbReference type="AlphaFoldDB" id="A0A3B3SB88"/>
<dbReference type="PANTHER" id="PTHR46487">
    <property type="entry name" value="DNA REPAIR PROTEIN XRCC3"/>
    <property type="match status" value="1"/>
</dbReference>
<dbReference type="GO" id="GO:0045003">
    <property type="term" value="P:double-strand break repair via synthesis-dependent strand annealing"/>
    <property type="evidence" value="ECO:0007669"/>
    <property type="project" value="TreeGrafter"/>
</dbReference>
<dbReference type="GO" id="GO:0140664">
    <property type="term" value="F:ATP-dependent DNA damage sensor activity"/>
    <property type="evidence" value="ECO:0007669"/>
    <property type="project" value="InterPro"/>
</dbReference>
<dbReference type="Pfam" id="PF08423">
    <property type="entry name" value="Rad51"/>
    <property type="match status" value="1"/>
</dbReference>
<dbReference type="InterPro" id="IPR020588">
    <property type="entry name" value="RecA_ATP-bd"/>
</dbReference>
<dbReference type="InterPro" id="IPR058766">
    <property type="entry name" value="HHH_XRCC3_RAD51B"/>
</dbReference>
<protein>
    <recommendedName>
        <fullName evidence="9">DNA repair protein</fullName>
    </recommendedName>
</protein>
<evidence type="ECO:0000256" key="1">
    <source>
        <dbReference type="ARBA" id="ARBA00007095"/>
    </source>
</evidence>
<dbReference type="Proteomes" id="UP000261540">
    <property type="component" value="Unplaced"/>
</dbReference>
<comment type="similarity">
    <text evidence="1 9">Belongs to the RecA family. RAD51 subfamily.</text>
</comment>
<dbReference type="Pfam" id="PF26169">
    <property type="entry name" value="HHH_XRCC3_RpoA"/>
    <property type="match status" value="1"/>
</dbReference>
<dbReference type="PROSITE" id="PS50162">
    <property type="entry name" value="RECA_2"/>
    <property type="match status" value="1"/>
</dbReference>
<comment type="subcellular location">
    <subcellularLocation>
        <location evidence="9">Nucleus</location>
    </subcellularLocation>
    <subcellularLocation>
        <location evidence="9">Cytoplasm</location>
    </subcellularLocation>
</comment>
<dbReference type="GO" id="GO:0071140">
    <property type="term" value="P:resolution of mitotic recombination intermediates"/>
    <property type="evidence" value="ECO:0007669"/>
    <property type="project" value="TreeGrafter"/>
</dbReference>
<evidence type="ECO:0000256" key="8">
    <source>
        <dbReference type="ARBA" id="ARBA00023242"/>
    </source>
</evidence>
<dbReference type="GO" id="GO:0005737">
    <property type="term" value="C:cytoplasm"/>
    <property type="evidence" value="ECO:0007669"/>
    <property type="project" value="UniProtKB-SubCell"/>
</dbReference>
<dbReference type="InterPro" id="IPR013632">
    <property type="entry name" value="Rad51_C"/>
</dbReference>
<dbReference type="PIRSF" id="PIRSF005856">
    <property type="entry name" value="Rad51"/>
    <property type="match status" value="1"/>
</dbReference>
<keyword evidence="8 9" id="KW-0539">Nucleus</keyword>
<keyword evidence="9" id="KW-0963">Cytoplasm</keyword>
<dbReference type="GeneID" id="111834226"/>
<keyword evidence="7" id="KW-0234">DNA repair</keyword>
<proteinExistence type="inferred from homology"/>
<dbReference type="InterPro" id="IPR047348">
    <property type="entry name" value="XRCC3-like_C"/>
</dbReference>
<keyword evidence="5" id="KW-0238">DNA-binding</keyword>
<dbReference type="Gene3D" id="3.40.50.300">
    <property type="entry name" value="P-loop containing nucleotide triphosphate hydrolases"/>
    <property type="match status" value="1"/>
</dbReference>
<organism evidence="11 12">
    <name type="scientific">Paramormyrops kingsleyae</name>
    <dbReference type="NCBI Taxonomy" id="1676925"/>
    <lineage>
        <taxon>Eukaryota</taxon>
        <taxon>Metazoa</taxon>
        <taxon>Chordata</taxon>
        <taxon>Craniata</taxon>
        <taxon>Vertebrata</taxon>
        <taxon>Euteleostomi</taxon>
        <taxon>Actinopterygii</taxon>
        <taxon>Neopterygii</taxon>
        <taxon>Teleostei</taxon>
        <taxon>Osteoglossocephala</taxon>
        <taxon>Osteoglossomorpha</taxon>
        <taxon>Osteoglossiformes</taxon>
        <taxon>Mormyridae</taxon>
        <taxon>Paramormyrops</taxon>
    </lineage>
</organism>
<feature type="domain" description="RecA family profile 1" evidence="10">
    <location>
        <begin position="78"/>
        <end position="259"/>
    </location>
</feature>
<dbReference type="GO" id="GO:0033065">
    <property type="term" value="C:Rad51C-XRCC3 complex"/>
    <property type="evidence" value="ECO:0007669"/>
    <property type="project" value="TreeGrafter"/>
</dbReference>
<dbReference type="GO" id="GO:0005524">
    <property type="term" value="F:ATP binding"/>
    <property type="evidence" value="ECO:0007669"/>
    <property type="project" value="UniProtKB-KW"/>
</dbReference>
<keyword evidence="2" id="KW-0547">Nucleotide-binding</keyword>
<keyword evidence="3" id="KW-0227">DNA damage</keyword>
<dbReference type="OrthoDB" id="1861185at2759"/>
<dbReference type="GeneTree" id="ENSGT00930000151053"/>
<evidence type="ECO:0000256" key="4">
    <source>
        <dbReference type="ARBA" id="ARBA00022840"/>
    </source>
</evidence>
<dbReference type="SUPFAM" id="SSF52540">
    <property type="entry name" value="P-loop containing nucleoside triphosphate hydrolases"/>
    <property type="match status" value="1"/>
</dbReference>
<evidence type="ECO:0000256" key="3">
    <source>
        <dbReference type="ARBA" id="ARBA00022763"/>
    </source>
</evidence>
<name>A0A3B3SB88_9TELE</name>
<comment type="function">
    <text evidence="9">Involved in the homologous recombination repair (HRR) pathway of double-stranded DNA, thought to repair chromosomal fragmentation, translocations and deletions.</text>
</comment>
<accession>A0A3B3SB88</accession>
<sequence>MDFRQLELNPRIISAAKKANLRSARDILGLSGPDLQRLTRLSMSDVQRLQAAVAVAYRRSPPVTALQLYRGECPALEPRHRLTLGCPTLDRLMRGGIPLSGITELAGESGAGKTQIGLQLCLTVQYPQVHGGLGSGAVYICTEDTFPIKRLRQLITQQPRLRPELPTDLLHGLCFSDNIYIEHAADLGVLQTCLSQRVPILLARGLARLVVLDSVAALFRCEFTAEESSERARHLVALASTLQRLSHSFNAPVLCINQVTDVVEHCDASQFRCGLVESPVLPALGMAWANQLLVRLMMRRLGGVPSLEAAIGVPRRLEVVYAPHLPRASCLCHIGEEGVRGDLSPDSAHIVSSHMDL</sequence>
<dbReference type="PANTHER" id="PTHR46487:SF1">
    <property type="entry name" value="DNA REPAIR PROTEIN XRCC3"/>
    <property type="match status" value="1"/>
</dbReference>
<dbReference type="KEGG" id="pki:111834226"/>
<dbReference type="Ensembl" id="ENSPKIT00000008037.1">
    <property type="protein sequence ID" value="ENSPKIP00000027271.1"/>
    <property type="gene ID" value="ENSPKIG00000009412.1"/>
</dbReference>